<dbReference type="RefSeq" id="WP_050118611.1">
    <property type="nucleotide sequence ID" value="NZ_CAWMAB010000003.1"/>
</dbReference>
<dbReference type="EMBL" id="CPYI01000003">
    <property type="protein sequence ID" value="CNE38257.1"/>
    <property type="molecule type" value="Genomic_DNA"/>
</dbReference>
<dbReference type="Pfam" id="PF02413">
    <property type="entry name" value="Caudo_TAP"/>
    <property type="match status" value="1"/>
</dbReference>
<name>A0A0T9KXM0_YERKR</name>
<evidence type="ECO:0000313" key="1">
    <source>
        <dbReference type="EMBL" id="CNE38257.1"/>
    </source>
</evidence>
<dbReference type="InterPro" id="IPR003458">
    <property type="entry name" value="Phage_T4_Gp38_tail_assem"/>
</dbReference>
<organism evidence="1 2">
    <name type="scientific">Yersinia kristensenii</name>
    <dbReference type="NCBI Taxonomy" id="28152"/>
    <lineage>
        <taxon>Bacteria</taxon>
        <taxon>Pseudomonadati</taxon>
        <taxon>Pseudomonadota</taxon>
        <taxon>Gammaproteobacteria</taxon>
        <taxon>Enterobacterales</taxon>
        <taxon>Yersiniaceae</taxon>
        <taxon>Yersinia</taxon>
    </lineage>
</organism>
<protein>
    <submittedName>
        <fullName evidence="1">Putative tail fiber assembly protein</fullName>
    </submittedName>
</protein>
<dbReference type="Proteomes" id="UP000045824">
    <property type="component" value="Unassembled WGS sequence"/>
</dbReference>
<evidence type="ECO:0000313" key="2">
    <source>
        <dbReference type="Proteomes" id="UP000045824"/>
    </source>
</evidence>
<sequence>MYCFSATTLSFYPKELLDVYADAGTLPSDLIEIGDDIYAQFAAQQPAGKMRGADKKGKPVWVNVPAPVVTADAVAATARRYRDAFIAATDAMTIIDYSIDDKPLTDAQRSELMAIRAAYRAWPTLTDWPLIELPELSQWLLIEAVNQGYRVPVWPEVRNVA</sequence>
<dbReference type="AlphaFoldDB" id="A0A0T9KXM0"/>
<accession>A0A0T9KXM0</accession>
<gene>
    <name evidence="1" type="ORF">ERS008491_01135</name>
</gene>
<proteinExistence type="predicted"/>
<reference evidence="1 2" key="1">
    <citation type="submission" date="2015-03" db="EMBL/GenBank/DDBJ databases">
        <authorList>
            <person name="Murphy D."/>
        </authorList>
    </citation>
    <scope>NUCLEOTIDE SEQUENCE [LARGE SCALE GENOMIC DNA]</scope>
    <source>
        <strain evidence="1 2">FCF326</strain>
    </source>
</reference>